<sequence length="287" mass="32123">MNETLTFCSRYLSGVGTKFNHPAASQDCPRPTSDFQVFRSLCKKSGKETLIRLGLQEMKKVIWYVLHNNPEIDTYLNAFEREFPDSDMSKEFASCRDIKHTTQNSGICSPGEKKGEMYYGQLEEILEFAYAFEDQPYILATEAKQYLEDPGRRPLHWKDIQYVNHNTSWDVIVVEDDDDIDKMMAEQDSKIKEVEEDNKATKRQLIATMNVLQTNPKLWSQLIRQMPSQTEVGSGSGSVAGEGGSGSGTVRGVSEAGGSGSGDLGLEDDGGSDDDEESRSREYTLIP</sequence>
<comment type="caution">
    <text evidence="2">The sequence shown here is derived from an EMBL/GenBank/DDBJ whole genome shotgun (WGS) entry which is preliminary data.</text>
</comment>
<feature type="region of interest" description="Disordered" evidence="1">
    <location>
        <begin position="227"/>
        <end position="287"/>
    </location>
</feature>
<gene>
    <name evidence="2" type="ORF">CTI12_AA202510</name>
</gene>
<dbReference type="OrthoDB" id="1878503at2759"/>
<feature type="compositionally biased region" description="Basic and acidic residues" evidence="1">
    <location>
        <begin position="278"/>
        <end position="287"/>
    </location>
</feature>
<evidence type="ECO:0000313" key="2">
    <source>
        <dbReference type="EMBL" id="PWA79846.1"/>
    </source>
</evidence>
<dbReference type="PANTHER" id="PTHR48258">
    <property type="entry name" value="DUF4218 DOMAIN-CONTAINING PROTEIN-RELATED"/>
    <property type="match status" value="1"/>
</dbReference>
<feature type="compositionally biased region" description="Gly residues" evidence="1">
    <location>
        <begin position="234"/>
        <end position="263"/>
    </location>
</feature>
<proteinExistence type="predicted"/>
<evidence type="ECO:0000256" key="1">
    <source>
        <dbReference type="SAM" id="MobiDB-lite"/>
    </source>
</evidence>
<dbReference type="Proteomes" id="UP000245207">
    <property type="component" value="Unassembled WGS sequence"/>
</dbReference>
<feature type="compositionally biased region" description="Acidic residues" evidence="1">
    <location>
        <begin position="265"/>
        <end position="277"/>
    </location>
</feature>
<reference evidence="2 3" key="1">
    <citation type="journal article" date="2018" name="Mol. Plant">
        <title>The genome of Artemisia annua provides insight into the evolution of Asteraceae family and artemisinin biosynthesis.</title>
        <authorList>
            <person name="Shen Q."/>
            <person name="Zhang L."/>
            <person name="Liao Z."/>
            <person name="Wang S."/>
            <person name="Yan T."/>
            <person name="Shi P."/>
            <person name="Liu M."/>
            <person name="Fu X."/>
            <person name="Pan Q."/>
            <person name="Wang Y."/>
            <person name="Lv Z."/>
            <person name="Lu X."/>
            <person name="Zhang F."/>
            <person name="Jiang W."/>
            <person name="Ma Y."/>
            <person name="Chen M."/>
            <person name="Hao X."/>
            <person name="Li L."/>
            <person name="Tang Y."/>
            <person name="Lv G."/>
            <person name="Zhou Y."/>
            <person name="Sun X."/>
            <person name="Brodelius P.E."/>
            <person name="Rose J.K.C."/>
            <person name="Tang K."/>
        </authorList>
    </citation>
    <scope>NUCLEOTIDE SEQUENCE [LARGE SCALE GENOMIC DNA]</scope>
    <source>
        <strain evidence="3">cv. Huhao1</strain>
        <tissue evidence="2">Leaf</tissue>
    </source>
</reference>
<name>A0A2U1P262_ARTAN</name>
<evidence type="ECO:0000313" key="3">
    <source>
        <dbReference type="Proteomes" id="UP000245207"/>
    </source>
</evidence>
<dbReference type="PANTHER" id="PTHR48258:SF14">
    <property type="entry name" value="OS02G0583300 PROTEIN"/>
    <property type="match status" value="1"/>
</dbReference>
<dbReference type="AlphaFoldDB" id="A0A2U1P262"/>
<organism evidence="2 3">
    <name type="scientific">Artemisia annua</name>
    <name type="common">Sweet wormwood</name>
    <dbReference type="NCBI Taxonomy" id="35608"/>
    <lineage>
        <taxon>Eukaryota</taxon>
        <taxon>Viridiplantae</taxon>
        <taxon>Streptophyta</taxon>
        <taxon>Embryophyta</taxon>
        <taxon>Tracheophyta</taxon>
        <taxon>Spermatophyta</taxon>
        <taxon>Magnoliopsida</taxon>
        <taxon>eudicotyledons</taxon>
        <taxon>Gunneridae</taxon>
        <taxon>Pentapetalae</taxon>
        <taxon>asterids</taxon>
        <taxon>campanulids</taxon>
        <taxon>Asterales</taxon>
        <taxon>Asteraceae</taxon>
        <taxon>Asteroideae</taxon>
        <taxon>Anthemideae</taxon>
        <taxon>Artemisiinae</taxon>
        <taxon>Artemisia</taxon>
    </lineage>
</organism>
<accession>A0A2U1P262</accession>
<dbReference type="EMBL" id="PKPP01001797">
    <property type="protein sequence ID" value="PWA79846.1"/>
    <property type="molecule type" value="Genomic_DNA"/>
</dbReference>
<protein>
    <submittedName>
        <fullName evidence="2">Uncharacterized protein</fullName>
    </submittedName>
</protein>
<keyword evidence="3" id="KW-1185">Reference proteome</keyword>